<keyword evidence="5 17" id="KW-0812">Transmembrane</keyword>
<keyword evidence="12" id="KW-1278">Translocase</keyword>
<dbReference type="Gene3D" id="3.40.1110.10">
    <property type="entry name" value="Calcium-transporting ATPase, cytoplasmic domain N"/>
    <property type="match status" value="1"/>
</dbReference>
<keyword evidence="13 17" id="KW-1133">Transmembrane helix</keyword>
<comment type="similarity">
    <text evidence="2 17">Belongs to the cation transport ATPase (P-type) (TC 3.A.3) family. Type IIB subfamily.</text>
</comment>
<dbReference type="NCBIfam" id="TIGR01494">
    <property type="entry name" value="ATPase_P-type"/>
    <property type="match status" value="3"/>
</dbReference>
<dbReference type="SMART" id="SM00831">
    <property type="entry name" value="Cation_ATPase_N"/>
    <property type="match status" value="1"/>
</dbReference>
<dbReference type="Proteomes" id="UP001165190">
    <property type="component" value="Unassembled WGS sequence"/>
</dbReference>
<proteinExistence type="inferred from homology"/>
<dbReference type="EMBL" id="BSYR01000013">
    <property type="protein sequence ID" value="GMI77396.1"/>
    <property type="molecule type" value="Genomic_DNA"/>
</dbReference>
<keyword evidence="6" id="KW-0479">Metal-binding</keyword>
<evidence type="ECO:0000256" key="11">
    <source>
        <dbReference type="ARBA" id="ARBA00022860"/>
    </source>
</evidence>
<evidence type="ECO:0000256" key="16">
    <source>
        <dbReference type="ARBA" id="ARBA00048694"/>
    </source>
</evidence>
<feature type="transmembrane region" description="Helical" evidence="17">
    <location>
        <begin position="176"/>
        <end position="193"/>
    </location>
</feature>
<dbReference type="FunFam" id="1.20.5.170:FF:000026">
    <property type="entry name" value="Calcium-transporting ATPase"/>
    <property type="match status" value="1"/>
</dbReference>
<dbReference type="FunFam" id="3.40.1110.10:FF:000011">
    <property type="entry name" value="Calcium-transporting ATPase"/>
    <property type="match status" value="1"/>
</dbReference>
<dbReference type="Pfam" id="PF00690">
    <property type="entry name" value="Cation_ATPase_N"/>
    <property type="match status" value="1"/>
</dbReference>
<evidence type="ECO:0000256" key="15">
    <source>
        <dbReference type="ARBA" id="ARBA00023136"/>
    </source>
</evidence>
<evidence type="ECO:0000256" key="2">
    <source>
        <dbReference type="ARBA" id="ARBA00006124"/>
    </source>
</evidence>
<keyword evidence="10" id="KW-0460">Magnesium</keyword>
<dbReference type="SFLD" id="SFLDS00003">
    <property type="entry name" value="Haloacid_Dehalogenase"/>
    <property type="match status" value="1"/>
</dbReference>
<evidence type="ECO:0000256" key="9">
    <source>
        <dbReference type="ARBA" id="ARBA00022840"/>
    </source>
</evidence>
<comment type="subcellular location">
    <subcellularLocation>
        <location evidence="1 17">Membrane</location>
        <topology evidence="1 17">Multi-pass membrane protein</topology>
    </subcellularLocation>
</comment>
<reference evidence="19" key="1">
    <citation type="submission" date="2023-05" db="EMBL/GenBank/DDBJ databases">
        <title>Genome and transcriptome analyses reveal genes involved in the formation of fine ridges on petal epidermal cells in Hibiscus trionum.</title>
        <authorList>
            <person name="Koshimizu S."/>
            <person name="Masuda S."/>
            <person name="Ishii T."/>
            <person name="Shirasu K."/>
            <person name="Hoshino A."/>
            <person name="Arita M."/>
        </authorList>
    </citation>
    <scope>NUCLEOTIDE SEQUENCE</scope>
    <source>
        <strain evidence="19">Hamamatsu line</strain>
    </source>
</reference>
<dbReference type="InterPro" id="IPR008250">
    <property type="entry name" value="ATPase_P-typ_transduc_dom_A_sf"/>
</dbReference>
<dbReference type="FunFam" id="2.70.150.10:FF:000006">
    <property type="entry name" value="Calcium-transporting ATPase"/>
    <property type="match status" value="1"/>
</dbReference>
<dbReference type="InterPro" id="IPR004014">
    <property type="entry name" value="ATPase_P-typ_cation-transptr_N"/>
</dbReference>
<dbReference type="InterPro" id="IPR059000">
    <property type="entry name" value="ATPase_P-type_domA"/>
</dbReference>
<feature type="transmembrane region" description="Helical" evidence="17">
    <location>
        <begin position="962"/>
        <end position="983"/>
    </location>
</feature>
<dbReference type="PANTHER" id="PTHR24093:SF467">
    <property type="entry name" value="CALCIUM-TRANSPORTING ATPASE 1"/>
    <property type="match status" value="1"/>
</dbReference>
<dbReference type="InterPro" id="IPR001757">
    <property type="entry name" value="P_typ_ATPase"/>
</dbReference>
<evidence type="ECO:0000256" key="12">
    <source>
        <dbReference type="ARBA" id="ARBA00022967"/>
    </source>
</evidence>
<dbReference type="GO" id="GO:0016887">
    <property type="term" value="F:ATP hydrolysis activity"/>
    <property type="evidence" value="ECO:0007669"/>
    <property type="project" value="InterPro"/>
</dbReference>
<evidence type="ECO:0000313" key="19">
    <source>
        <dbReference type="EMBL" id="GMI77396.1"/>
    </source>
</evidence>
<dbReference type="Pfam" id="PF12515">
    <property type="entry name" value="CaATP_NAI"/>
    <property type="match status" value="1"/>
</dbReference>
<comment type="catalytic activity">
    <reaction evidence="16 17">
        <text>Ca(2+)(in) + ATP + H2O = Ca(2+)(out) + ADP + phosphate + H(+)</text>
        <dbReference type="Rhea" id="RHEA:18105"/>
        <dbReference type="ChEBI" id="CHEBI:15377"/>
        <dbReference type="ChEBI" id="CHEBI:15378"/>
        <dbReference type="ChEBI" id="CHEBI:29108"/>
        <dbReference type="ChEBI" id="CHEBI:30616"/>
        <dbReference type="ChEBI" id="CHEBI:43474"/>
        <dbReference type="ChEBI" id="CHEBI:456216"/>
        <dbReference type="EC" id="7.2.2.10"/>
    </reaction>
</comment>
<comment type="caution">
    <text evidence="17">Lacks conserved residue(s) required for the propagation of feature annotation.</text>
</comment>
<evidence type="ECO:0000256" key="1">
    <source>
        <dbReference type="ARBA" id="ARBA00004141"/>
    </source>
</evidence>
<keyword evidence="20" id="KW-1185">Reference proteome</keyword>
<dbReference type="GO" id="GO:0046872">
    <property type="term" value="F:metal ion binding"/>
    <property type="evidence" value="ECO:0007669"/>
    <property type="project" value="UniProtKB-KW"/>
</dbReference>
<dbReference type="InterPro" id="IPR018303">
    <property type="entry name" value="ATPase_P-typ_P_site"/>
</dbReference>
<dbReference type="InterPro" id="IPR023299">
    <property type="entry name" value="ATPase_P-typ_cyto_dom_N"/>
</dbReference>
<dbReference type="EC" id="7.2.2.10" evidence="17"/>
<keyword evidence="7 17" id="KW-0547">Nucleotide-binding</keyword>
<feature type="domain" description="Cation-transporting P-type ATPase N-terminal" evidence="18">
    <location>
        <begin position="111"/>
        <end position="191"/>
    </location>
</feature>
<evidence type="ECO:0000256" key="14">
    <source>
        <dbReference type="ARBA" id="ARBA00023065"/>
    </source>
</evidence>
<evidence type="ECO:0000256" key="3">
    <source>
        <dbReference type="ARBA" id="ARBA00022448"/>
    </source>
</evidence>
<organism evidence="19 20">
    <name type="scientific">Hibiscus trionum</name>
    <name type="common">Flower of an hour</name>
    <dbReference type="NCBI Taxonomy" id="183268"/>
    <lineage>
        <taxon>Eukaryota</taxon>
        <taxon>Viridiplantae</taxon>
        <taxon>Streptophyta</taxon>
        <taxon>Embryophyta</taxon>
        <taxon>Tracheophyta</taxon>
        <taxon>Spermatophyta</taxon>
        <taxon>Magnoliopsida</taxon>
        <taxon>eudicotyledons</taxon>
        <taxon>Gunneridae</taxon>
        <taxon>Pentapetalae</taxon>
        <taxon>rosids</taxon>
        <taxon>malvids</taxon>
        <taxon>Malvales</taxon>
        <taxon>Malvaceae</taxon>
        <taxon>Malvoideae</taxon>
        <taxon>Hibiscus</taxon>
    </lineage>
</organism>
<keyword evidence="14 17" id="KW-0406">Ion transport</keyword>
<feature type="transmembrane region" description="Helical" evidence="17">
    <location>
        <begin position="199"/>
        <end position="219"/>
    </location>
</feature>
<feature type="transmembrane region" description="Helical" evidence="17">
    <location>
        <begin position="888"/>
        <end position="908"/>
    </location>
</feature>
<dbReference type="PRINTS" id="PR00119">
    <property type="entry name" value="CATATPASE"/>
</dbReference>
<keyword evidence="4 17" id="KW-0109">Calcium transport</keyword>
<dbReference type="GO" id="GO:0005388">
    <property type="term" value="F:P-type calcium transporter activity"/>
    <property type="evidence" value="ECO:0007669"/>
    <property type="project" value="UniProtKB-EC"/>
</dbReference>
<dbReference type="FunFam" id="1.20.1110.10:FF:000039">
    <property type="entry name" value="Calcium-transporting ATPase"/>
    <property type="match status" value="1"/>
</dbReference>
<dbReference type="Gene3D" id="1.20.1110.10">
    <property type="entry name" value="Calcium-transporting ATPase, transmembrane domain"/>
    <property type="match status" value="1"/>
</dbReference>
<dbReference type="InterPro" id="IPR036412">
    <property type="entry name" value="HAD-like_sf"/>
</dbReference>
<dbReference type="Pfam" id="PF00122">
    <property type="entry name" value="E1-E2_ATPase"/>
    <property type="match status" value="1"/>
</dbReference>
<gene>
    <name evidence="19" type="ORF">HRI_001408900</name>
</gene>
<dbReference type="PROSITE" id="PS00154">
    <property type="entry name" value="ATPASE_E1_E2"/>
    <property type="match status" value="1"/>
</dbReference>
<comment type="caution">
    <text evidence="19">The sequence shown here is derived from an EMBL/GenBank/DDBJ whole genome shotgun (WGS) entry which is preliminary data.</text>
</comment>
<keyword evidence="8 17" id="KW-0106">Calcium</keyword>
<keyword evidence="3 17" id="KW-0813">Transport</keyword>
<keyword evidence="9 17" id="KW-0067">ATP-binding</keyword>
<dbReference type="Gene3D" id="2.70.150.10">
    <property type="entry name" value="Calcium-transporting ATPase, cytoplasmic transduction domain A"/>
    <property type="match status" value="1"/>
</dbReference>
<dbReference type="SUPFAM" id="SSF56784">
    <property type="entry name" value="HAD-like"/>
    <property type="match status" value="1"/>
</dbReference>
<dbReference type="InterPro" id="IPR006068">
    <property type="entry name" value="ATPase_P-typ_cation-transptr_C"/>
</dbReference>
<dbReference type="SUPFAM" id="SSF81653">
    <property type="entry name" value="Calcium ATPase, transduction domain A"/>
    <property type="match status" value="1"/>
</dbReference>
<dbReference type="SUPFAM" id="SSF81665">
    <property type="entry name" value="Calcium ATPase, transmembrane domain M"/>
    <property type="match status" value="1"/>
</dbReference>
<dbReference type="InterPro" id="IPR024750">
    <property type="entry name" value="Ca_ATPase_N_dom"/>
</dbReference>
<dbReference type="GO" id="GO:0005524">
    <property type="term" value="F:ATP binding"/>
    <property type="evidence" value="ECO:0007669"/>
    <property type="project" value="UniProtKB-KW"/>
</dbReference>
<feature type="transmembrane region" description="Helical" evidence="17">
    <location>
        <begin position="995"/>
        <end position="1015"/>
    </location>
</feature>
<dbReference type="OrthoDB" id="3352408at2759"/>
<evidence type="ECO:0000256" key="17">
    <source>
        <dbReference type="RuleBase" id="RU361146"/>
    </source>
</evidence>
<dbReference type="Pfam" id="PF00689">
    <property type="entry name" value="Cation_ATPase_C"/>
    <property type="match status" value="1"/>
</dbReference>
<dbReference type="Gene3D" id="1.20.5.170">
    <property type="match status" value="1"/>
</dbReference>
<keyword evidence="15 17" id="KW-0472">Membrane</keyword>
<evidence type="ECO:0000313" key="20">
    <source>
        <dbReference type="Proteomes" id="UP001165190"/>
    </source>
</evidence>
<evidence type="ECO:0000256" key="7">
    <source>
        <dbReference type="ARBA" id="ARBA00022741"/>
    </source>
</evidence>
<dbReference type="AlphaFoldDB" id="A0A9W7HHP1"/>
<protein>
    <recommendedName>
        <fullName evidence="17">Calcium-transporting ATPase</fullName>
        <ecNumber evidence="17">7.2.2.10</ecNumber>
    </recommendedName>
</protein>
<dbReference type="InterPro" id="IPR044492">
    <property type="entry name" value="P_typ_ATPase_HD_dom"/>
</dbReference>
<dbReference type="Gene3D" id="3.40.50.1000">
    <property type="entry name" value="HAD superfamily/HAD-like"/>
    <property type="match status" value="1"/>
</dbReference>
<evidence type="ECO:0000259" key="18">
    <source>
        <dbReference type="SMART" id="SM00831"/>
    </source>
</evidence>
<dbReference type="PANTHER" id="PTHR24093">
    <property type="entry name" value="CATION TRANSPORTING ATPASE"/>
    <property type="match status" value="1"/>
</dbReference>
<evidence type="ECO:0000256" key="5">
    <source>
        <dbReference type="ARBA" id="ARBA00022692"/>
    </source>
</evidence>
<comment type="function">
    <text evidence="17">Catalyzes the hydrolysis of ATP coupled with the transport of calcium.</text>
</comment>
<dbReference type="InterPro" id="IPR006408">
    <property type="entry name" value="P-type_ATPase_IIB"/>
</dbReference>
<evidence type="ECO:0000256" key="6">
    <source>
        <dbReference type="ARBA" id="ARBA00022723"/>
    </source>
</evidence>
<dbReference type="GO" id="GO:0005886">
    <property type="term" value="C:plasma membrane"/>
    <property type="evidence" value="ECO:0007669"/>
    <property type="project" value="TreeGrafter"/>
</dbReference>
<dbReference type="SFLD" id="SFLDF00027">
    <property type="entry name" value="p-type_atpase"/>
    <property type="match status" value="1"/>
</dbReference>
<evidence type="ECO:0000256" key="13">
    <source>
        <dbReference type="ARBA" id="ARBA00022989"/>
    </source>
</evidence>
<dbReference type="PRINTS" id="PR00120">
    <property type="entry name" value="HATPASE"/>
</dbReference>
<dbReference type="NCBIfam" id="TIGR01517">
    <property type="entry name" value="ATPase-IIB_Ca"/>
    <property type="match status" value="1"/>
</dbReference>
<evidence type="ECO:0000256" key="4">
    <source>
        <dbReference type="ARBA" id="ARBA00022568"/>
    </source>
</evidence>
<accession>A0A9W7HHP1</accession>
<dbReference type="GO" id="GO:0005516">
    <property type="term" value="F:calmodulin binding"/>
    <property type="evidence" value="ECO:0007669"/>
    <property type="project" value="UniProtKB-KW"/>
</dbReference>
<dbReference type="Pfam" id="PF13246">
    <property type="entry name" value="Cation_ATPase"/>
    <property type="match status" value="1"/>
</dbReference>
<feature type="transmembrane region" description="Helical" evidence="17">
    <location>
        <begin position="356"/>
        <end position="377"/>
    </location>
</feature>
<dbReference type="InterPro" id="IPR023298">
    <property type="entry name" value="ATPase_P-typ_TM_dom_sf"/>
</dbReference>
<sequence length="1020" mass="111621">MENYLNENFGDVKPKNSSEEALERWRKLCWIVKNRKRRFRFTANLSKRFEAEAIRRSNQEKFRVAVLVSQAALQFIHGLNLSSEYEAPEEVKAAGFQICADELGSIVEGHDVKKLKIHGGVEDIATKLSTSIVNGIPTSEHLINERKHIYGINKFTETPQRGFWVFVWEALQDTTLMILAVCALVSLAVGITVEGWPKGAYDGLGIVLSILLVVFVTATSDYRQSLQFRDLDKEKKKIMVQVTRDGLRQKISIFDLLPGDIVHLAIGDQVPADGLFISGFSVLINESSLTGECEPVNVNAINPFLLSGTKVQDGSCKMLVTTVGMRTQWGKLMATLSEGGDDETPLQVKLNGVATIIGKIGLYFAVVTFAVLVQGLFSRKLKDGTHWTWSGDDAMEMLEFFAIAVTIVVVAVPEGLPLAVTLSLAFAMKKMMNDKALVRHLAACETMGSSTSICSDKTGTLTTNHMTVVKTCICEEIKEVSNSIKSNHFRSAVPESAVKILLESIFNNTGGEVVNNKDKKIEILGTPTETALLEFGLLLGGDFQAERRASKIVKVEPFNSEKKRMAVVIEFPEGGFRAHCKGASEIILAACDKVISSNGDVVPMNEPTTNHLRNTIEQFASEALRTLCLAYMDMGTGFSVDSPLPLQGYTCIGIVGIKDPVRPGVKESVAICKSAGITVRMVTGDNINTAKAIAREIGILTENGIAIEGPDFREKSEEELHELIPKIQVMARSSPMDKHTLVKHLRTTFGEVVAVTGDGTNDAPALHEADIGLAMGIAGTEVAKESADVIILDDNFSTIVTVAKWGRSVYINIQKFVQFQLTVNVVALIVNFSSACLTGNAPLTAVQLLWVNMIMDTLGALALATEPPNDDLMKRSPVGRKGNFISNVMWRNILGQSVYQFVIIWFLQTRGKAFFHLDGSDSDLILNTLIFNSFVFCQVFNEISSREMEKVNVFKGILNNHVFVAVLSCTVIFQIVIVEFLGTFASTCALTLQQWIVSVCLGFLGMPIAAALKLIPVGSI</sequence>
<dbReference type="CDD" id="cd02081">
    <property type="entry name" value="P-type_ATPase_Ca_PMCA-like"/>
    <property type="match status" value="1"/>
</dbReference>
<evidence type="ECO:0000256" key="8">
    <source>
        <dbReference type="ARBA" id="ARBA00022837"/>
    </source>
</evidence>
<feature type="transmembrane region" description="Helical" evidence="17">
    <location>
        <begin position="397"/>
        <end position="427"/>
    </location>
</feature>
<feature type="transmembrane region" description="Helical" evidence="17">
    <location>
        <begin position="924"/>
        <end position="941"/>
    </location>
</feature>
<dbReference type="SUPFAM" id="SSF81660">
    <property type="entry name" value="Metal cation-transporting ATPase, ATP-binding domain N"/>
    <property type="match status" value="1"/>
</dbReference>
<keyword evidence="11" id="KW-0112">Calmodulin-binding</keyword>
<evidence type="ECO:0000256" key="10">
    <source>
        <dbReference type="ARBA" id="ARBA00022842"/>
    </source>
</evidence>
<name>A0A9W7HHP1_HIBTR</name>
<dbReference type="SFLD" id="SFLDG00002">
    <property type="entry name" value="C1.7:_P-type_atpase_like"/>
    <property type="match status" value="1"/>
</dbReference>
<dbReference type="FunFam" id="3.40.50.1000:FF:000011">
    <property type="entry name" value="Calcium-transporting ATPase"/>
    <property type="match status" value="1"/>
</dbReference>
<dbReference type="InterPro" id="IPR023214">
    <property type="entry name" value="HAD_sf"/>
</dbReference>